<reference evidence="1 2" key="1">
    <citation type="journal article" date="2018" name="Front. Microbiol.">
        <title>Genome-Wide Analysis of Corynespora cassiicola Leaf Fall Disease Putative Effectors.</title>
        <authorList>
            <person name="Lopez D."/>
            <person name="Ribeiro S."/>
            <person name="Label P."/>
            <person name="Fumanal B."/>
            <person name="Venisse J.S."/>
            <person name="Kohler A."/>
            <person name="de Oliveira R.R."/>
            <person name="Labutti K."/>
            <person name="Lipzen A."/>
            <person name="Lail K."/>
            <person name="Bauer D."/>
            <person name="Ohm R.A."/>
            <person name="Barry K.W."/>
            <person name="Spatafora J."/>
            <person name="Grigoriev I.V."/>
            <person name="Martin F.M."/>
            <person name="Pujade-Renaud V."/>
        </authorList>
    </citation>
    <scope>NUCLEOTIDE SEQUENCE [LARGE SCALE GENOMIC DNA]</scope>
    <source>
        <strain evidence="1 2">Philippines</strain>
    </source>
</reference>
<dbReference type="InterPro" id="IPR053157">
    <property type="entry name" value="Sterol_Uptake_Regulator"/>
</dbReference>
<dbReference type="Proteomes" id="UP000240883">
    <property type="component" value="Unassembled WGS sequence"/>
</dbReference>
<proteinExistence type="predicted"/>
<gene>
    <name evidence="1" type="ORF">BS50DRAFT_641475</name>
</gene>
<organism evidence="1 2">
    <name type="scientific">Corynespora cassiicola Philippines</name>
    <dbReference type="NCBI Taxonomy" id="1448308"/>
    <lineage>
        <taxon>Eukaryota</taxon>
        <taxon>Fungi</taxon>
        <taxon>Dikarya</taxon>
        <taxon>Ascomycota</taxon>
        <taxon>Pezizomycotina</taxon>
        <taxon>Dothideomycetes</taxon>
        <taxon>Pleosporomycetidae</taxon>
        <taxon>Pleosporales</taxon>
        <taxon>Corynesporascaceae</taxon>
        <taxon>Corynespora</taxon>
    </lineage>
</organism>
<dbReference type="OrthoDB" id="5386330at2759"/>
<evidence type="ECO:0000313" key="1">
    <source>
        <dbReference type="EMBL" id="PSN58790.1"/>
    </source>
</evidence>
<dbReference type="PANTHER" id="PTHR47784:SF5">
    <property type="entry name" value="STEROL UPTAKE CONTROL PROTEIN 2"/>
    <property type="match status" value="1"/>
</dbReference>
<dbReference type="PANTHER" id="PTHR47784">
    <property type="entry name" value="STEROL UPTAKE CONTROL PROTEIN 2"/>
    <property type="match status" value="1"/>
</dbReference>
<dbReference type="GO" id="GO:0001228">
    <property type="term" value="F:DNA-binding transcription activator activity, RNA polymerase II-specific"/>
    <property type="evidence" value="ECO:0007669"/>
    <property type="project" value="TreeGrafter"/>
</dbReference>
<evidence type="ECO:0000313" key="2">
    <source>
        <dbReference type="Proteomes" id="UP000240883"/>
    </source>
</evidence>
<keyword evidence="2" id="KW-1185">Reference proteome</keyword>
<dbReference type="EMBL" id="KZ678196">
    <property type="protein sequence ID" value="PSN58790.1"/>
    <property type="molecule type" value="Genomic_DNA"/>
</dbReference>
<dbReference type="AlphaFoldDB" id="A0A2T2N005"/>
<protein>
    <submittedName>
        <fullName evidence="1">Uncharacterized protein</fullName>
    </submittedName>
</protein>
<dbReference type="STRING" id="1448308.A0A2T2N005"/>
<sequence length="313" mass="35676">MANDSNPLIEVNILHAELLLHWSRHLAHSFGWSDTVKDTWMKIFNRETLVYPFLMKGMLAMSACHISRTNENKCHYITYAAELYGTALSEFLLYLETVSDTNFIAAFAFSGIIQSMQMTLPPLSEDSPTQGFLDTFLQHITTSRESMSLIRAVFEPISNSDLKPIIEVGPVPTTHPKGFLEAYSELKDLNFRYCGGDEIYKKAIGQLADLFARTSAQTDTSYVPSMWGIFAPREYPALVERREPMAMVILAYVAVLYHYNEHKWYFEGIGKQLALIADNALDESWKPAIQWPMNEIGLNQARWHSETPENISM</sequence>
<name>A0A2T2N005_CORCC</name>
<accession>A0A2T2N005</accession>